<feature type="transmembrane region" description="Helical" evidence="6">
    <location>
        <begin position="296"/>
        <end position="314"/>
    </location>
</feature>
<keyword evidence="9" id="KW-1185">Reference proteome</keyword>
<feature type="transmembrane region" description="Helical" evidence="6">
    <location>
        <begin position="320"/>
        <end position="342"/>
    </location>
</feature>
<evidence type="ECO:0000256" key="3">
    <source>
        <dbReference type="ARBA" id="ARBA00022692"/>
    </source>
</evidence>
<keyword evidence="3 6" id="KW-0812">Transmembrane</keyword>
<proteinExistence type="predicted"/>
<feature type="transmembrane region" description="Helical" evidence="6">
    <location>
        <begin position="12"/>
        <end position="33"/>
    </location>
</feature>
<dbReference type="Proteomes" id="UP000663499">
    <property type="component" value="Chromosome"/>
</dbReference>
<feature type="transmembrane region" description="Helical" evidence="6">
    <location>
        <begin position="82"/>
        <end position="100"/>
    </location>
</feature>
<dbReference type="EMBL" id="CP071444">
    <property type="protein sequence ID" value="QSX07449.1"/>
    <property type="molecule type" value="Genomic_DNA"/>
</dbReference>
<dbReference type="Gene3D" id="1.20.1250.20">
    <property type="entry name" value="MFS general substrate transporter like domains"/>
    <property type="match status" value="2"/>
</dbReference>
<feature type="transmembrane region" description="Helical" evidence="6">
    <location>
        <begin position="228"/>
        <end position="245"/>
    </location>
</feature>
<dbReference type="SUPFAM" id="SSF103473">
    <property type="entry name" value="MFS general substrate transporter"/>
    <property type="match status" value="1"/>
</dbReference>
<evidence type="ECO:0000256" key="6">
    <source>
        <dbReference type="SAM" id="Phobius"/>
    </source>
</evidence>
<dbReference type="GO" id="GO:0005886">
    <property type="term" value="C:plasma membrane"/>
    <property type="evidence" value="ECO:0007669"/>
    <property type="project" value="UniProtKB-SubCell"/>
</dbReference>
<dbReference type="InterPro" id="IPR024671">
    <property type="entry name" value="Atg22-like"/>
</dbReference>
<feature type="transmembrane region" description="Helical" evidence="6">
    <location>
        <begin position="106"/>
        <end position="126"/>
    </location>
</feature>
<gene>
    <name evidence="8" type="ORF">J0B03_06275</name>
</gene>
<feature type="transmembrane region" description="Helical" evidence="6">
    <location>
        <begin position="173"/>
        <end position="195"/>
    </location>
</feature>
<accession>A0A975AHB4</accession>
<dbReference type="RefSeq" id="WP_207298794.1">
    <property type="nucleotide sequence ID" value="NZ_CP071444.1"/>
</dbReference>
<dbReference type="GO" id="GO:0022857">
    <property type="term" value="F:transmembrane transporter activity"/>
    <property type="evidence" value="ECO:0007669"/>
    <property type="project" value="InterPro"/>
</dbReference>
<keyword evidence="5 6" id="KW-0472">Membrane</keyword>
<keyword evidence="2" id="KW-0813">Transport</keyword>
<dbReference type="PROSITE" id="PS50850">
    <property type="entry name" value="MFS"/>
    <property type="match status" value="1"/>
</dbReference>
<dbReference type="AlphaFoldDB" id="A0A975AHB4"/>
<dbReference type="KEGG" id="alka:J0B03_06275"/>
<organism evidence="8 9">
    <name type="scientific">Alkalibacter rhizosphaerae</name>
    <dbReference type="NCBI Taxonomy" id="2815577"/>
    <lineage>
        <taxon>Bacteria</taxon>
        <taxon>Bacillati</taxon>
        <taxon>Bacillota</taxon>
        <taxon>Clostridia</taxon>
        <taxon>Eubacteriales</taxon>
        <taxon>Eubacteriaceae</taxon>
        <taxon>Alkalibacter</taxon>
    </lineage>
</organism>
<evidence type="ECO:0000256" key="1">
    <source>
        <dbReference type="ARBA" id="ARBA00004651"/>
    </source>
</evidence>
<dbReference type="Pfam" id="PF11700">
    <property type="entry name" value="ATG22"/>
    <property type="match status" value="2"/>
</dbReference>
<evidence type="ECO:0000313" key="8">
    <source>
        <dbReference type="EMBL" id="QSX07449.1"/>
    </source>
</evidence>
<evidence type="ECO:0000313" key="9">
    <source>
        <dbReference type="Proteomes" id="UP000663499"/>
    </source>
</evidence>
<dbReference type="InterPro" id="IPR036259">
    <property type="entry name" value="MFS_trans_sf"/>
</dbReference>
<feature type="transmembrane region" description="Helical" evidence="6">
    <location>
        <begin position="265"/>
        <end position="284"/>
    </location>
</feature>
<dbReference type="CDD" id="cd17482">
    <property type="entry name" value="MFS_YxiO_like"/>
    <property type="match status" value="1"/>
</dbReference>
<evidence type="ECO:0000256" key="5">
    <source>
        <dbReference type="ARBA" id="ARBA00023136"/>
    </source>
</evidence>
<sequence length="416" mass="46560">MKLTKEEISWIFYDCGNSAYSIIITTAIFPIYFTSMAAASGASGAAATAWWNYGNAFATFIIVLLSPILGTIADYKSFKKRFFTFFALLGVAFTGFLALVPQTQWQVMMIFYVITVVGFAGSNIFYDAFLVDVSEDENMDRVSSSGFAFGYISSVFPFILCIFLINFSGLDVLLMTKISFVITALWWGLFTLPMLKNVHQKHYIPKEPNPVSNSFRRMFATFKNIRKYRVIAIFLLAYFFYIDGVDTIIRNAAVFGEQIGLDTTGLMIALLLTQVVAFPFALLYGMLAKRFSAKNMIIFGIITYFLVCIMAFRMETIWDFAFLGFLIASAQGGIQALSRSYFAKIVPKNNANEFFGFYNILGKFAAIMGPILIGTITLITGDIRKAVLSLVILFGVGLVLILRLPKNPERVEKNPV</sequence>
<reference evidence="8" key="1">
    <citation type="submission" date="2021-03" db="EMBL/GenBank/DDBJ databases">
        <title>Alkalibacter marinus sp. nov., isolated from tidal flat sediment.</title>
        <authorList>
            <person name="Namirimu T."/>
            <person name="Yang J.-A."/>
            <person name="Yang S.-H."/>
            <person name="Kim Y.-J."/>
            <person name="Kwon K.K."/>
        </authorList>
    </citation>
    <scope>NUCLEOTIDE SEQUENCE</scope>
    <source>
        <strain evidence="8">ES005</strain>
    </source>
</reference>
<dbReference type="PANTHER" id="PTHR23519:SF1">
    <property type="entry name" value="AUTOPHAGY-RELATED PROTEIN 22"/>
    <property type="match status" value="1"/>
</dbReference>
<protein>
    <submittedName>
        <fullName evidence="8">MFS transporter</fullName>
    </submittedName>
</protein>
<evidence type="ECO:0000256" key="4">
    <source>
        <dbReference type="ARBA" id="ARBA00022989"/>
    </source>
</evidence>
<feature type="transmembrane region" description="Helical" evidence="6">
    <location>
        <begin position="354"/>
        <end position="380"/>
    </location>
</feature>
<evidence type="ECO:0000259" key="7">
    <source>
        <dbReference type="PROSITE" id="PS50850"/>
    </source>
</evidence>
<keyword evidence="4 6" id="KW-1133">Transmembrane helix</keyword>
<comment type="subcellular location">
    <subcellularLocation>
        <location evidence="1">Cell membrane</location>
        <topology evidence="1">Multi-pass membrane protein</topology>
    </subcellularLocation>
</comment>
<name>A0A975AHB4_9FIRM</name>
<dbReference type="InterPro" id="IPR020846">
    <property type="entry name" value="MFS_dom"/>
</dbReference>
<feature type="transmembrane region" description="Helical" evidence="6">
    <location>
        <begin position="386"/>
        <end position="404"/>
    </location>
</feature>
<evidence type="ECO:0000256" key="2">
    <source>
        <dbReference type="ARBA" id="ARBA00022448"/>
    </source>
</evidence>
<dbReference type="InterPro" id="IPR050495">
    <property type="entry name" value="ATG22/LtaA_families"/>
</dbReference>
<feature type="transmembrane region" description="Helical" evidence="6">
    <location>
        <begin position="147"/>
        <end position="167"/>
    </location>
</feature>
<feature type="domain" description="Major facilitator superfamily (MFS) profile" evidence="7">
    <location>
        <begin position="230"/>
        <end position="416"/>
    </location>
</feature>
<dbReference type="PANTHER" id="PTHR23519">
    <property type="entry name" value="AUTOPHAGY-RELATED PROTEIN 22"/>
    <property type="match status" value="1"/>
</dbReference>
<feature type="transmembrane region" description="Helical" evidence="6">
    <location>
        <begin position="53"/>
        <end position="75"/>
    </location>
</feature>